<organism evidence="1 2">
    <name type="scientific">Purpureocillium lilacinum</name>
    <name type="common">Paecilomyces lilacinus</name>
    <dbReference type="NCBI Taxonomy" id="33203"/>
    <lineage>
        <taxon>Eukaryota</taxon>
        <taxon>Fungi</taxon>
        <taxon>Dikarya</taxon>
        <taxon>Ascomycota</taxon>
        <taxon>Pezizomycotina</taxon>
        <taxon>Sordariomycetes</taxon>
        <taxon>Hypocreomycetidae</taxon>
        <taxon>Hypocreales</taxon>
        <taxon>Ophiocordycipitaceae</taxon>
        <taxon>Purpureocillium</taxon>
    </lineage>
</organism>
<protein>
    <submittedName>
        <fullName evidence="1">Uncharacterized protein</fullName>
    </submittedName>
</protein>
<sequence>MSHTTPLTTVWQGYIASTLDALLLFECALSGRISQVSRRPNDRERQDLIKSGSIFIYQESATGIKRWTDGKSWSPSRILGNFLIYREMDKPFPPGQKKRAMKRLASGSLGGLTNSNGRLHSDNGDFPSHASKQARHLRLIIGSLVDSFSFKENGLVKKTISIKYHNVSHRIISYYSVEDVIQGKLLRHLGTRDFEILFPVPSSRPLKSFEPPPTGSSAVRKSYWLPIQTWASLWATATFVRESIVIPCNSLASPTLQPLPSSTLLPVSASMHVPSSAGVFFAPHLQGNYAHILHSLETRGGSELGCGGDYFPEMYPPQLQCLGVKVEGGVLVGGSGSTYPYRNYDAGNGWAVDSTDGLKEVQIWQWSAMT</sequence>
<evidence type="ECO:0000313" key="1">
    <source>
        <dbReference type="EMBL" id="KAL3954440.1"/>
    </source>
</evidence>
<comment type="caution">
    <text evidence="1">The sequence shown here is derived from an EMBL/GenBank/DDBJ whole genome shotgun (WGS) entry which is preliminary data.</text>
</comment>
<reference evidence="1" key="1">
    <citation type="submission" date="2024-12" db="EMBL/GenBank/DDBJ databases">
        <title>Comparative genomics and development of molecular markers within Purpureocillium lilacinum and among Purpureocillium species.</title>
        <authorList>
            <person name="Yeh Z.-Y."/>
            <person name="Ni N.-T."/>
            <person name="Lo P.-H."/>
            <person name="Mushyakhwo K."/>
            <person name="Lin C.-F."/>
            <person name="Nai Y.-S."/>
        </authorList>
    </citation>
    <scope>NUCLEOTIDE SEQUENCE</scope>
    <source>
        <strain evidence="1">NCHU-NPUST-175</strain>
    </source>
</reference>
<gene>
    <name evidence="1" type="ORF">ACCO45_010003</name>
</gene>
<proteinExistence type="predicted"/>
<dbReference type="EMBL" id="JBGNUJ010000010">
    <property type="protein sequence ID" value="KAL3954440.1"/>
    <property type="molecule type" value="Genomic_DNA"/>
</dbReference>
<keyword evidence="2" id="KW-1185">Reference proteome</keyword>
<accession>A0ACC4DGJ3</accession>
<evidence type="ECO:0000313" key="2">
    <source>
        <dbReference type="Proteomes" id="UP001638806"/>
    </source>
</evidence>
<dbReference type="Proteomes" id="UP001638806">
    <property type="component" value="Unassembled WGS sequence"/>
</dbReference>
<name>A0ACC4DGJ3_PURLI</name>